<evidence type="ECO:0000256" key="3">
    <source>
        <dbReference type="ARBA" id="ARBA00023125"/>
    </source>
</evidence>
<dbReference type="GO" id="GO:0000776">
    <property type="term" value="C:kinetochore"/>
    <property type="evidence" value="ECO:0007669"/>
    <property type="project" value="InterPro"/>
</dbReference>
<dbReference type="PANTHER" id="PTHR16684">
    <property type="entry name" value="CENTROMERE PROTEIN C"/>
    <property type="match status" value="1"/>
</dbReference>
<evidence type="ECO:0000256" key="5">
    <source>
        <dbReference type="ARBA" id="ARBA00057947"/>
    </source>
</evidence>
<dbReference type="SUPFAM" id="SSF51182">
    <property type="entry name" value="RmlC-like cupins"/>
    <property type="match status" value="1"/>
</dbReference>
<reference evidence="9" key="1">
    <citation type="submission" date="2023-03" db="EMBL/GenBank/DDBJ databases">
        <title>Mating type loci evolution in Malassezia.</title>
        <authorList>
            <person name="Coelho M.A."/>
        </authorList>
    </citation>
    <scope>NUCLEOTIDE SEQUENCE</scope>
    <source>
        <strain evidence="9">CBS 11721</strain>
    </source>
</reference>
<keyword evidence="3" id="KW-0238">DNA-binding</keyword>
<dbReference type="InterPro" id="IPR011051">
    <property type="entry name" value="RmlC_Cupin_sf"/>
</dbReference>
<dbReference type="CDD" id="cd06993">
    <property type="entry name" value="cupin_CENP-C_C"/>
    <property type="match status" value="1"/>
</dbReference>
<feature type="region of interest" description="Disordered" evidence="7">
    <location>
        <begin position="54"/>
        <end position="105"/>
    </location>
</feature>
<keyword evidence="4" id="KW-0539">Nucleus</keyword>
<dbReference type="GO" id="GO:0051455">
    <property type="term" value="P:spindle attachment to meiosis I kinetochore"/>
    <property type="evidence" value="ECO:0007669"/>
    <property type="project" value="TreeGrafter"/>
</dbReference>
<dbReference type="SMART" id="SM00384">
    <property type="entry name" value="AT_hook"/>
    <property type="match status" value="3"/>
</dbReference>
<dbReference type="PANTHER" id="PTHR16684:SF11">
    <property type="entry name" value="CENTROMERE PROTEIN C"/>
    <property type="match status" value="1"/>
</dbReference>
<protein>
    <recommendedName>
        <fullName evidence="6">CENP-C homolog</fullName>
    </recommendedName>
</protein>
<dbReference type="Proteomes" id="UP001219933">
    <property type="component" value="Chromosome 2"/>
</dbReference>
<keyword evidence="10" id="KW-1185">Reference proteome</keyword>
<comment type="similarity">
    <text evidence="2">Belongs to the CENP-C/MIF2 family.</text>
</comment>
<dbReference type="InterPro" id="IPR014710">
    <property type="entry name" value="RmlC-like_jellyroll"/>
</dbReference>
<dbReference type="EMBL" id="CP119878">
    <property type="protein sequence ID" value="WFD34351.1"/>
    <property type="molecule type" value="Genomic_DNA"/>
</dbReference>
<evidence type="ECO:0000256" key="4">
    <source>
        <dbReference type="ARBA" id="ARBA00023242"/>
    </source>
</evidence>
<evidence type="ECO:0000256" key="6">
    <source>
        <dbReference type="ARBA" id="ARBA00075033"/>
    </source>
</evidence>
<feature type="region of interest" description="Disordered" evidence="7">
    <location>
        <begin position="632"/>
        <end position="699"/>
    </location>
</feature>
<dbReference type="GO" id="GO:0019237">
    <property type="term" value="F:centromeric DNA binding"/>
    <property type="evidence" value="ECO:0007669"/>
    <property type="project" value="InterPro"/>
</dbReference>
<dbReference type="GO" id="GO:0005634">
    <property type="term" value="C:nucleus"/>
    <property type="evidence" value="ECO:0007669"/>
    <property type="project" value="UniProtKB-SubCell"/>
</dbReference>
<evidence type="ECO:0000256" key="7">
    <source>
        <dbReference type="SAM" id="MobiDB-lite"/>
    </source>
</evidence>
<dbReference type="Pfam" id="PF11699">
    <property type="entry name" value="CENP-C_C"/>
    <property type="match status" value="1"/>
</dbReference>
<feature type="region of interest" description="Disordered" evidence="7">
    <location>
        <begin position="311"/>
        <end position="336"/>
    </location>
</feature>
<accession>A0AAF0JAI9</accession>
<comment type="subcellular location">
    <subcellularLocation>
        <location evidence="1">Nucleus</location>
    </subcellularLocation>
</comment>
<evidence type="ECO:0000313" key="9">
    <source>
        <dbReference type="EMBL" id="WFD34351.1"/>
    </source>
</evidence>
<evidence type="ECO:0000259" key="8">
    <source>
        <dbReference type="Pfam" id="PF11699"/>
    </source>
</evidence>
<organism evidence="9 10">
    <name type="scientific">Malassezia cuniculi</name>
    <dbReference type="NCBI Taxonomy" id="948313"/>
    <lineage>
        <taxon>Eukaryota</taxon>
        <taxon>Fungi</taxon>
        <taxon>Dikarya</taxon>
        <taxon>Basidiomycota</taxon>
        <taxon>Ustilaginomycotina</taxon>
        <taxon>Malasseziomycetes</taxon>
        <taxon>Malasseziales</taxon>
        <taxon>Malasseziaceae</taxon>
        <taxon>Malassezia</taxon>
    </lineage>
</organism>
<comment type="function">
    <text evidence="5">Component of the kinetochore, a multiprotein complex that assembles on centromeric DNA and attaches chromosomes to spindle microtubules, mediating chromosome segregation and sister chromatid segregation during meiosis and mitosis. Component of the inner kinetochore constitutive centromere-associated network (CCAN), which serves as a structural platform for outer kinetochore assembly.</text>
</comment>
<dbReference type="AlphaFoldDB" id="A0AAF0JAI9"/>
<dbReference type="GO" id="GO:0051315">
    <property type="term" value="P:attachment of mitotic spindle microtubules to kinetochore"/>
    <property type="evidence" value="ECO:0007669"/>
    <property type="project" value="TreeGrafter"/>
</dbReference>
<gene>
    <name evidence="9" type="primary">MIF2</name>
    <name evidence="9" type="ORF">MCUN1_001190</name>
</gene>
<sequence length="699" mass="76214">MTAVARRFHEYGLGSRTGLRIGEVARDADGVEDLDAFFAESKRVLDGLDDLHATDSEDASSVSGQQTPQVPADPIDPALGSGSMDIEESSAPSPRAAVRHQVHTRQVRVSDFPRAPDTSLWDSTMDTTREKTFDLTGLAGDVPPAATESPVDASIASFLRDTTDIPSFLRQDASHIDSTRAGLHDDTLRFGASRLGTPQAASDTLPADISGDQTVRLSRIDDTIPIPSSDMPSFLRSDASASHVDMSQLMYGANWSWEASDVPDASIPHELDTRRSSVSSVPPTPASLDALSQDAASEINFDAAIEPDIHSLRATPEVEPAEPIVPKKRGRGRPRKSETLRAAAAAAAAGVVMPKRAVGRPPGRQMAPQRIVEKIYDPPAWQLNDQGLRRGKRHRIRPLDWWRGERALYGRDGLSEDKDKPLMPFGMVAPVLKEVIRVPRAPGEGTFAGMRRVKTQPGTYAHPGRPLGSRNFATQIAEDAPARTRHPEDGWDEATDPMGQVFDPEQGTEVSMRIACTADSIRPRQAFNQSFSYEKLFGVGDFMAAGVLVIPVDGDKPTKPSKDNSYVFVVLEGAVQVMVHRASFVIAPGGMFLVPKGNMYNIRNVSQREARIFFAQARNVSAPMTPVVHEGRTVFSHTEANVERDVPARPRGRPRKQQVQEASETEDDDYNDDQEEEGASSDENAADSSGDEFDISREM</sequence>
<dbReference type="InterPro" id="IPR028386">
    <property type="entry name" value="CENP-C/Mif2/cnp3"/>
</dbReference>
<evidence type="ECO:0000256" key="2">
    <source>
        <dbReference type="ARBA" id="ARBA00010291"/>
    </source>
</evidence>
<evidence type="ECO:0000256" key="1">
    <source>
        <dbReference type="ARBA" id="ARBA00004123"/>
    </source>
</evidence>
<feature type="domain" description="Mif2/CENP-C cupin" evidence="8">
    <location>
        <begin position="531"/>
        <end position="616"/>
    </location>
</feature>
<dbReference type="InterPro" id="IPR025974">
    <property type="entry name" value="Mif2/CENP-C_cupin"/>
</dbReference>
<evidence type="ECO:0000313" key="10">
    <source>
        <dbReference type="Proteomes" id="UP001219933"/>
    </source>
</evidence>
<name>A0AAF0JAI9_9BASI</name>
<dbReference type="GO" id="GO:0051382">
    <property type="term" value="P:kinetochore assembly"/>
    <property type="evidence" value="ECO:0007669"/>
    <property type="project" value="InterPro"/>
</dbReference>
<dbReference type="InterPro" id="IPR017956">
    <property type="entry name" value="AT_hook_DNA-bd_motif"/>
</dbReference>
<feature type="compositionally biased region" description="Acidic residues" evidence="7">
    <location>
        <begin position="663"/>
        <end position="680"/>
    </location>
</feature>
<feature type="compositionally biased region" description="Polar residues" evidence="7">
    <location>
        <begin position="59"/>
        <end position="69"/>
    </location>
</feature>
<dbReference type="Gene3D" id="2.60.120.10">
    <property type="entry name" value="Jelly Rolls"/>
    <property type="match status" value="1"/>
</dbReference>
<dbReference type="FunFam" id="2.60.120.10:FF:000033">
    <property type="entry name" value="Centromere protein C 1"/>
    <property type="match status" value="1"/>
</dbReference>
<dbReference type="Pfam" id="PF02178">
    <property type="entry name" value="AT_hook"/>
    <property type="match status" value="2"/>
</dbReference>
<proteinExistence type="inferred from homology"/>